<dbReference type="FunFam" id="3.40.630.30:FF:000064">
    <property type="entry name" value="GNAT family acetyltransferase"/>
    <property type="match status" value="1"/>
</dbReference>
<reference evidence="5 6" key="1">
    <citation type="submission" date="2019-09" db="EMBL/GenBank/DDBJ databases">
        <title>Genomes of Cryomorphaceae.</title>
        <authorList>
            <person name="Bowman J.P."/>
        </authorList>
    </citation>
    <scope>NUCLEOTIDE SEQUENCE [LARGE SCALE GENOMIC DNA]</scope>
    <source>
        <strain evidence="5 6">KCTC 52047</strain>
    </source>
</reference>
<dbReference type="InterPro" id="IPR000182">
    <property type="entry name" value="GNAT_dom"/>
</dbReference>
<dbReference type="PROSITE" id="PS51186">
    <property type="entry name" value="GNAT"/>
    <property type="match status" value="1"/>
</dbReference>
<sequence length="150" mass="17406">MEKVTIRKGTENDCEALHKLIVELAIFEKEPDAVDVTVDQLREHGFGQNPYYEFLVAEVDNEIAGIALYYYKYSTWKGPSLYLEDLIVSAKHRRKGIGEKLVSALKEKAKKEKMGRFEWQVLDWNESAINFYKKLGADFDGEWLNVQLKL</sequence>
<feature type="domain" description="N-acetyltransferase" evidence="4">
    <location>
        <begin position="4"/>
        <end position="150"/>
    </location>
</feature>
<evidence type="ECO:0000259" key="4">
    <source>
        <dbReference type="PROSITE" id="PS51186"/>
    </source>
</evidence>
<dbReference type="CDD" id="cd04301">
    <property type="entry name" value="NAT_SF"/>
    <property type="match status" value="1"/>
</dbReference>
<comment type="caution">
    <text evidence="5">The sequence shown here is derived from an EMBL/GenBank/DDBJ whole genome shotgun (WGS) entry which is preliminary data.</text>
</comment>
<organism evidence="5 6">
    <name type="scientific">Salibacter halophilus</name>
    <dbReference type="NCBI Taxonomy" id="1803916"/>
    <lineage>
        <taxon>Bacteria</taxon>
        <taxon>Pseudomonadati</taxon>
        <taxon>Bacteroidota</taxon>
        <taxon>Flavobacteriia</taxon>
        <taxon>Flavobacteriales</taxon>
        <taxon>Salibacteraceae</taxon>
        <taxon>Salibacter</taxon>
    </lineage>
</organism>
<dbReference type="PANTHER" id="PTHR10545:SF29">
    <property type="entry name" value="GH14572P-RELATED"/>
    <property type="match status" value="1"/>
</dbReference>
<accession>A0A6N6M3U3</accession>
<name>A0A6N6M3U3_9FLAO</name>
<evidence type="ECO:0000313" key="6">
    <source>
        <dbReference type="Proteomes" id="UP000435357"/>
    </source>
</evidence>
<protein>
    <submittedName>
        <fullName evidence="5">GNAT family N-acetyltransferase</fullName>
    </submittedName>
</protein>
<comment type="similarity">
    <text evidence="1">Belongs to the acetyltransferase family.</text>
</comment>
<dbReference type="Pfam" id="PF00583">
    <property type="entry name" value="Acetyltransf_1"/>
    <property type="match status" value="1"/>
</dbReference>
<gene>
    <name evidence="5" type="ORF">F3059_09665</name>
</gene>
<evidence type="ECO:0000256" key="2">
    <source>
        <dbReference type="ARBA" id="ARBA00022679"/>
    </source>
</evidence>
<evidence type="ECO:0000256" key="3">
    <source>
        <dbReference type="ARBA" id="ARBA00023315"/>
    </source>
</evidence>
<evidence type="ECO:0000313" key="5">
    <source>
        <dbReference type="EMBL" id="KAB1063825.1"/>
    </source>
</evidence>
<dbReference type="PANTHER" id="PTHR10545">
    <property type="entry name" value="DIAMINE N-ACETYLTRANSFERASE"/>
    <property type="match status" value="1"/>
</dbReference>
<dbReference type="Proteomes" id="UP000435357">
    <property type="component" value="Unassembled WGS sequence"/>
</dbReference>
<dbReference type="InterPro" id="IPR016181">
    <property type="entry name" value="Acyl_CoA_acyltransferase"/>
</dbReference>
<dbReference type="Gene3D" id="3.40.630.30">
    <property type="match status" value="1"/>
</dbReference>
<keyword evidence="2 5" id="KW-0808">Transferase</keyword>
<keyword evidence="3" id="KW-0012">Acyltransferase</keyword>
<keyword evidence="6" id="KW-1185">Reference proteome</keyword>
<dbReference type="InterPro" id="IPR051016">
    <property type="entry name" value="Diverse_Substrate_AcTransf"/>
</dbReference>
<evidence type="ECO:0000256" key="1">
    <source>
        <dbReference type="ARBA" id="ARBA00008694"/>
    </source>
</evidence>
<dbReference type="RefSeq" id="WP_151168660.1">
    <property type="nucleotide sequence ID" value="NZ_WACR01000007.1"/>
</dbReference>
<proteinExistence type="inferred from homology"/>
<dbReference type="EMBL" id="WACR01000007">
    <property type="protein sequence ID" value="KAB1063825.1"/>
    <property type="molecule type" value="Genomic_DNA"/>
</dbReference>
<dbReference type="AlphaFoldDB" id="A0A6N6M3U3"/>
<dbReference type="OrthoDB" id="9805924at2"/>
<dbReference type="SUPFAM" id="SSF55729">
    <property type="entry name" value="Acyl-CoA N-acyltransferases (Nat)"/>
    <property type="match status" value="1"/>
</dbReference>
<dbReference type="GO" id="GO:0008080">
    <property type="term" value="F:N-acetyltransferase activity"/>
    <property type="evidence" value="ECO:0007669"/>
    <property type="project" value="UniProtKB-ARBA"/>
</dbReference>